<organism evidence="1 2">
    <name type="scientific">Durusdinium trenchii</name>
    <dbReference type="NCBI Taxonomy" id="1381693"/>
    <lineage>
        <taxon>Eukaryota</taxon>
        <taxon>Sar</taxon>
        <taxon>Alveolata</taxon>
        <taxon>Dinophyceae</taxon>
        <taxon>Suessiales</taxon>
        <taxon>Symbiodiniaceae</taxon>
        <taxon>Durusdinium</taxon>
    </lineage>
</organism>
<reference evidence="1 2" key="1">
    <citation type="submission" date="2024-02" db="EMBL/GenBank/DDBJ databases">
        <authorList>
            <person name="Chen Y."/>
            <person name="Shah S."/>
            <person name="Dougan E. K."/>
            <person name="Thang M."/>
            <person name="Chan C."/>
        </authorList>
    </citation>
    <scope>NUCLEOTIDE SEQUENCE [LARGE SCALE GENOMIC DNA]</scope>
</reference>
<keyword evidence="2" id="KW-1185">Reference proteome</keyword>
<dbReference type="EMBL" id="CAXAMN010019569">
    <property type="protein sequence ID" value="CAK9054626.1"/>
    <property type="molecule type" value="Genomic_DNA"/>
</dbReference>
<evidence type="ECO:0000313" key="2">
    <source>
        <dbReference type="Proteomes" id="UP001642484"/>
    </source>
</evidence>
<comment type="caution">
    <text evidence="1">The sequence shown here is derived from an EMBL/GenBank/DDBJ whole genome shotgun (WGS) entry which is preliminary data.</text>
</comment>
<proteinExistence type="predicted"/>
<name>A0ABP0MT08_9DINO</name>
<dbReference type="Proteomes" id="UP001642484">
    <property type="component" value="Unassembled WGS sequence"/>
</dbReference>
<sequence length="151" mass="16928">MAVFHQSAMNELSLIYRAKLRDPTIPNVEDMECVKEACRELVGILGVWCATKPIADLGTAIIQVSAKEELGADEFDGRITHQSLAPTADRTNLMTLSYLGREKRDVLFQSLRLAERILSNWLWSDAILQDRGLHDTVSDCVRVLRDAQACL</sequence>
<protein>
    <submittedName>
        <fullName evidence="1">Uncharacterized protein</fullName>
    </submittedName>
</protein>
<gene>
    <name evidence="1" type="ORF">CCMP2556_LOCUS27297</name>
</gene>
<evidence type="ECO:0000313" key="1">
    <source>
        <dbReference type="EMBL" id="CAK9054626.1"/>
    </source>
</evidence>
<accession>A0ABP0MT08</accession>